<dbReference type="GO" id="GO:0003677">
    <property type="term" value="F:DNA binding"/>
    <property type="evidence" value="ECO:0007669"/>
    <property type="project" value="InterPro"/>
</dbReference>
<dbReference type="SMART" id="SM00614">
    <property type="entry name" value="ZnF_BED"/>
    <property type="match status" value="1"/>
</dbReference>
<evidence type="ECO:0000256" key="3">
    <source>
        <dbReference type="ARBA" id="ARBA00022771"/>
    </source>
</evidence>
<dbReference type="InterPro" id="IPR003656">
    <property type="entry name" value="Znf_BED"/>
</dbReference>
<dbReference type="PANTHER" id="PTHR46481">
    <property type="entry name" value="ZINC FINGER BED DOMAIN-CONTAINING PROTEIN 4"/>
    <property type="match status" value="1"/>
</dbReference>
<keyword evidence="11" id="KW-1185">Reference proteome</keyword>
<dbReference type="PANTHER" id="PTHR46481:SF10">
    <property type="entry name" value="ZINC FINGER BED DOMAIN-CONTAINING PROTEIN 39"/>
    <property type="match status" value="1"/>
</dbReference>
<dbReference type="GO" id="GO:0005634">
    <property type="term" value="C:nucleus"/>
    <property type="evidence" value="ECO:0007669"/>
    <property type="project" value="UniProtKB-SubCell"/>
</dbReference>
<evidence type="ECO:0000256" key="6">
    <source>
        <dbReference type="ARBA" id="ARBA00023163"/>
    </source>
</evidence>
<evidence type="ECO:0000256" key="1">
    <source>
        <dbReference type="ARBA" id="ARBA00004123"/>
    </source>
</evidence>
<dbReference type="SUPFAM" id="SSF140996">
    <property type="entry name" value="Hermes dimerisation domain"/>
    <property type="match status" value="1"/>
</dbReference>
<dbReference type="InterPro" id="IPR012337">
    <property type="entry name" value="RNaseH-like_sf"/>
</dbReference>
<dbReference type="SUPFAM" id="SSF53098">
    <property type="entry name" value="Ribonuclease H-like"/>
    <property type="match status" value="1"/>
</dbReference>
<dbReference type="InterPro" id="IPR052035">
    <property type="entry name" value="ZnF_BED_domain_contain"/>
</dbReference>
<evidence type="ECO:0000313" key="11">
    <source>
        <dbReference type="Proteomes" id="UP001153709"/>
    </source>
</evidence>
<keyword evidence="4" id="KW-0862">Zinc</keyword>
<dbReference type="OrthoDB" id="1607513at2759"/>
<evidence type="ECO:0000256" key="8">
    <source>
        <dbReference type="SAM" id="MobiDB-lite"/>
    </source>
</evidence>
<sequence length="373" mass="42445">MAPKRSDIWFHFEILNDKCNAKCLYCKQILSTKNGSMGNLNRHMKTKHPTTSISRKGVTGATVSLEQTQIQETSTSNRDYNLPSTSTGADTMSGVSVYSEDENIEPKPKKLKTQSVLTNFAYSKKPLSIARSKEIDLQILRFIVKGYHSFKIVEEVEFKKLLEMLSPNYNVPSRKTISNNLLEQLHQSNREKIEIELTQVEFICITTDSWTSTNNESFVAITAHYIIEEQSQLKLRSHLLDCFAYEEKHTAQNLAKLLADKFKEWKIELKIGCVVTDNAPNVHAAVREGGWNSRGCFAHLINLLVRHGLKTIDPTLEKLKLIVAFLRKSSATLSKLTKAQVQMGLPELKIKQDVRTRWNSTLDMVNRACQKMP</sequence>
<dbReference type="InterPro" id="IPR036236">
    <property type="entry name" value="Znf_C2H2_sf"/>
</dbReference>
<dbReference type="Proteomes" id="UP001153709">
    <property type="component" value="Chromosome 9"/>
</dbReference>
<evidence type="ECO:0000256" key="2">
    <source>
        <dbReference type="ARBA" id="ARBA00022723"/>
    </source>
</evidence>
<dbReference type="GO" id="GO:0008270">
    <property type="term" value="F:zinc ion binding"/>
    <property type="evidence" value="ECO:0007669"/>
    <property type="project" value="UniProtKB-KW"/>
</dbReference>
<dbReference type="Pfam" id="PF02892">
    <property type="entry name" value="zf-BED"/>
    <property type="match status" value="1"/>
</dbReference>
<proteinExistence type="predicted"/>
<dbReference type="SUPFAM" id="SSF57667">
    <property type="entry name" value="beta-beta-alpha zinc fingers"/>
    <property type="match status" value="1"/>
</dbReference>
<dbReference type="EMBL" id="OU898284">
    <property type="protein sequence ID" value="CAG9840703.1"/>
    <property type="molecule type" value="Genomic_DNA"/>
</dbReference>
<feature type="region of interest" description="Disordered" evidence="8">
    <location>
        <begin position="37"/>
        <end position="58"/>
    </location>
</feature>
<accession>A0A9N9TBF4</accession>
<feature type="domain" description="BED-type" evidence="9">
    <location>
        <begin position="6"/>
        <end position="49"/>
    </location>
</feature>
<evidence type="ECO:0000259" key="9">
    <source>
        <dbReference type="Pfam" id="PF02892"/>
    </source>
</evidence>
<gene>
    <name evidence="10" type="ORF">DIABBA_LOCUS13327</name>
</gene>
<keyword evidence="2" id="KW-0479">Metal-binding</keyword>
<reference evidence="10" key="1">
    <citation type="submission" date="2022-01" db="EMBL/GenBank/DDBJ databases">
        <authorList>
            <person name="King R."/>
        </authorList>
    </citation>
    <scope>NUCLEOTIDE SEQUENCE</scope>
</reference>
<keyword evidence="5" id="KW-0805">Transcription regulation</keyword>
<evidence type="ECO:0000256" key="7">
    <source>
        <dbReference type="ARBA" id="ARBA00023242"/>
    </source>
</evidence>
<evidence type="ECO:0000256" key="5">
    <source>
        <dbReference type="ARBA" id="ARBA00023015"/>
    </source>
</evidence>
<comment type="subcellular location">
    <subcellularLocation>
        <location evidence="1">Nucleus</location>
    </subcellularLocation>
</comment>
<dbReference type="GO" id="GO:0009791">
    <property type="term" value="P:post-embryonic development"/>
    <property type="evidence" value="ECO:0007669"/>
    <property type="project" value="UniProtKB-ARBA"/>
</dbReference>
<organism evidence="10 11">
    <name type="scientific">Diabrotica balteata</name>
    <name type="common">Banded cucumber beetle</name>
    <dbReference type="NCBI Taxonomy" id="107213"/>
    <lineage>
        <taxon>Eukaryota</taxon>
        <taxon>Metazoa</taxon>
        <taxon>Ecdysozoa</taxon>
        <taxon>Arthropoda</taxon>
        <taxon>Hexapoda</taxon>
        <taxon>Insecta</taxon>
        <taxon>Pterygota</taxon>
        <taxon>Neoptera</taxon>
        <taxon>Endopterygota</taxon>
        <taxon>Coleoptera</taxon>
        <taxon>Polyphaga</taxon>
        <taxon>Cucujiformia</taxon>
        <taxon>Chrysomeloidea</taxon>
        <taxon>Chrysomelidae</taxon>
        <taxon>Galerucinae</taxon>
        <taxon>Diabroticina</taxon>
        <taxon>Diabroticites</taxon>
        <taxon>Diabrotica</taxon>
    </lineage>
</organism>
<keyword evidence="6" id="KW-0804">Transcription</keyword>
<name>A0A9N9TBF4_DIABA</name>
<evidence type="ECO:0000313" key="10">
    <source>
        <dbReference type="EMBL" id="CAG9840703.1"/>
    </source>
</evidence>
<evidence type="ECO:0000256" key="4">
    <source>
        <dbReference type="ARBA" id="ARBA00022833"/>
    </source>
</evidence>
<keyword evidence="7" id="KW-0539">Nucleus</keyword>
<keyword evidence="3" id="KW-0863">Zinc-finger</keyword>
<dbReference type="AlphaFoldDB" id="A0A9N9TBF4"/>
<protein>
    <recommendedName>
        <fullName evidence="9">BED-type domain-containing protein</fullName>
    </recommendedName>
</protein>